<evidence type="ECO:0000313" key="4">
    <source>
        <dbReference type="Proteomes" id="UP000460751"/>
    </source>
</evidence>
<reference evidence="3 4" key="1">
    <citation type="submission" date="2019-11" db="EMBL/GenBank/DDBJ databases">
        <title>Genome sequences of 17 halophilic strains isolated from different environments.</title>
        <authorList>
            <person name="Furrow R.E."/>
        </authorList>
    </citation>
    <scope>NUCLEOTIDE SEQUENCE [LARGE SCALE GENOMIC DNA]</scope>
    <source>
        <strain evidence="3 4">22507_15_FS</strain>
    </source>
</reference>
<name>A0A9X4YEC5_9GAMM</name>
<feature type="domain" description="WYL" evidence="1">
    <location>
        <begin position="150"/>
        <end position="213"/>
    </location>
</feature>
<dbReference type="RefSeq" id="WP_160899226.1">
    <property type="nucleotide sequence ID" value="NZ_WMEX01000006.1"/>
</dbReference>
<dbReference type="AlphaFoldDB" id="A0A9X4YEC5"/>
<gene>
    <name evidence="3" type="ORF">GLW01_12250</name>
</gene>
<dbReference type="Pfam" id="PF25583">
    <property type="entry name" value="WCX"/>
    <property type="match status" value="1"/>
</dbReference>
<dbReference type="PANTHER" id="PTHR34580:SF1">
    <property type="entry name" value="PROTEIN PAFC"/>
    <property type="match status" value="1"/>
</dbReference>
<feature type="domain" description="WCX" evidence="2">
    <location>
        <begin position="249"/>
        <end position="323"/>
    </location>
</feature>
<comment type="caution">
    <text evidence="3">The sequence shown here is derived from an EMBL/GenBank/DDBJ whole genome shotgun (WGS) entry which is preliminary data.</text>
</comment>
<organism evidence="3 4">
    <name type="scientific">Vreelandella halophila</name>
    <dbReference type="NCBI Taxonomy" id="86177"/>
    <lineage>
        <taxon>Bacteria</taxon>
        <taxon>Pseudomonadati</taxon>
        <taxon>Pseudomonadota</taxon>
        <taxon>Gammaproteobacteria</taxon>
        <taxon>Oceanospirillales</taxon>
        <taxon>Halomonadaceae</taxon>
        <taxon>Vreelandella</taxon>
    </lineage>
</organism>
<dbReference type="EMBL" id="WMEX01000006">
    <property type="protein sequence ID" value="MYL27563.1"/>
    <property type="molecule type" value="Genomic_DNA"/>
</dbReference>
<keyword evidence="4" id="KW-1185">Reference proteome</keyword>
<proteinExistence type="predicted"/>
<accession>A0A9X4YEC5</accession>
<evidence type="ECO:0000313" key="3">
    <source>
        <dbReference type="EMBL" id="MYL27563.1"/>
    </source>
</evidence>
<protein>
    <submittedName>
        <fullName evidence="3">WYL domain-containing protein</fullName>
    </submittedName>
</protein>
<dbReference type="Pfam" id="PF13280">
    <property type="entry name" value="WYL"/>
    <property type="match status" value="1"/>
</dbReference>
<dbReference type="OrthoDB" id="8595817at2"/>
<dbReference type="InterPro" id="IPR057727">
    <property type="entry name" value="WCX_dom"/>
</dbReference>
<evidence type="ECO:0000259" key="1">
    <source>
        <dbReference type="Pfam" id="PF13280"/>
    </source>
</evidence>
<dbReference type="InterPro" id="IPR051534">
    <property type="entry name" value="CBASS_pafABC_assoc_protein"/>
</dbReference>
<evidence type="ECO:0000259" key="2">
    <source>
        <dbReference type="Pfam" id="PF25583"/>
    </source>
</evidence>
<sequence>MAETSIRYLTMLRMIPRYPRTVTTSKLAEDLEEHGFQLTLRSIQRDLEKLSAHFPLMVDESARPYAWSYNASAAASMIPALDMPAALTLELARAYLAPVLPQRALEHLQPHFREAQETLGRRDNPLGRWPERVRVINRGLMTRRPEVNGEVLETITEALLKDLQCELVYKARSWPEPETIRVHPYGLIFRDPNVYLIGTIDGREGIRQLALHRASSSALLDEAVDRPKDFDLDQYIHSGAMGQPFHHTPIQLHLRCDTEFMLHLAESPMSLDQEIFNETDESFELTATVSDTMDLRWWLVAQASHLDLLAPEYLRGETMKILEASLQRQKAASIEAG</sequence>
<dbReference type="InterPro" id="IPR026881">
    <property type="entry name" value="WYL_dom"/>
</dbReference>
<dbReference type="Proteomes" id="UP000460751">
    <property type="component" value="Unassembled WGS sequence"/>
</dbReference>
<dbReference type="PANTHER" id="PTHR34580">
    <property type="match status" value="1"/>
</dbReference>
<dbReference type="PROSITE" id="PS52050">
    <property type="entry name" value="WYL"/>
    <property type="match status" value="1"/>
</dbReference>